<evidence type="ECO:0000313" key="11">
    <source>
        <dbReference type="EMBL" id="VDK28952.1"/>
    </source>
</evidence>
<evidence type="ECO:0000256" key="1">
    <source>
        <dbReference type="ARBA" id="ARBA00004141"/>
    </source>
</evidence>
<dbReference type="Gene3D" id="1.20.1070.10">
    <property type="entry name" value="Rhodopsin 7-helix transmembrane proteins"/>
    <property type="match status" value="1"/>
</dbReference>
<dbReference type="PANTHER" id="PTHR24232">
    <property type="entry name" value="G-PROTEIN COUPLED RECEPTOR"/>
    <property type="match status" value="1"/>
</dbReference>
<gene>
    <name evidence="11" type="ORF">GPUH_LOCUS881</name>
</gene>
<keyword evidence="8" id="KW-0807">Transducer</keyword>
<protein>
    <recommendedName>
        <fullName evidence="10">G-protein coupled receptors family 1 profile domain-containing protein</fullName>
    </recommendedName>
</protein>
<dbReference type="GO" id="GO:0004930">
    <property type="term" value="F:G protein-coupled receptor activity"/>
    <property type="evidence" value="ECO:0007669"/>
    <property type="project" value="UniProtKB-KW"/>
</dbReference>
<dbReference type="InterPro" id="IPR000276">
    <property type="entry name" value="GPCR_Rhodpsn"/>
</dbReference>
<name>A0A3P6NX11_9BILA</name>
<evidence type="ECO:0000313" key="12">
    <source>
        <dbReference type="Proteomes" id="UP000271098"/>
    </source>
</evidence>
<evidence type="ECO:0000256" key="9">
    <source>
        <dbReference type="SAM" id="Phobius"/>
    </source>
</evidence>
<keyword evidence="7" id="KW-0325">Glycoprotein</keyword>
<evidence type="ECO:0000256" key="6">
    <source>
        <dbReference type="ARBA" id="ARBA00023170"/>
    </source>
</evidence>
<dbReference type="GO" id="GO:0007200">
    <property type="term" value="P:phospholipase C-activating G protein-coupled receptor signaling pathway"/>
    <property type="evidence" value="ECO:0007669"/>
    <property type="project" value="TreeGrafter"/>
</dbReference>
<dbReference type="AlphaFoldDB" id="A0A3P6NX11"/>
<evidence type="ECO:0000256" key="3">
    <source>
        <dbReference type="ARBA" id="ARBA00022989"/>
    </source>
</evidence>
<dbReference type="InterPro" id="IPR017452">
    <property type="entry name" value="GPCR_Rhodpsn_7TM"/>
</dbReference>
<keyword evidence="2 9" id="KW-0812">Transmembrane</keyword>
<keyword evidence="12" id="KW-1185">Reference proteome</keyword>
<keyword evidence="3 9" id="KW-1133">Transmembrane helix</keyword>
<dbReference type="EMBL" id="UYRT01000918">
    <property type="protein sequence ID" value="VDK28952.1"/>
    <property type="molecule type" value="Genomic_DNA"/>
</dbReference>
<evidence type="ECO:0000259" key="10">
    <source>
        <dbReference type="PROSITE" id="PS50262"/>
    </source>
</evidence>
<evidence type="ECO:0000256" key="8">
    <source>
        <dbReference type="ARBA" id="ARBA00023224"/>
    </source>
</evidence>
<keyword evidence="6" id="KW-0675">Receptor</keyword>
<dbReference type="GO" id="GO:0035025">
    <property type="term" value="P:positive regulation of Rho protein signal transduction"/>
    <property type="evidence" value="ECO:0007669"/>
    <property type="project" value="TreeGrafter"/>
</dbReference>
<feature type="domain" description="G-protein coupled receptors family 1 profile" evidence="10">
    <location>
        <begin position="10"/>
        <end position="115"/>
    </location>
</feature>
<evidence type="ECO:0000256" key="5">
    <source>
        <dbReference type="ARBA" id="ARBA00023136"/>
    </source>
</evidence>
<sequence length="115" mass="13581">MIYLLCVCIGGPFNVICFGRSLRLYMNDRKQRNQILLLRLHLNIADLLTMFIYTPTQIIWMSTFQWYGGDLLCRICKFFYTFSFYLNSFVIAAIAVDRARSAYRIKLVLCDAKRK</sequence>
<comment type="subcellular location">
    <subcellularLocation>
        <location evidence="1">Membrane</location>
        <topology evidence="1">Multi-pass membrane protein</topology>
    </subcellularLocation>
</comment>
<accession>A0A3P6NX11</accession>
<dbReference type="Proteomes" id="UP000271098">
    <property type="component" value="Unassembled WGS sequence"/>
</dbReference>
<feature type="transmembrane region" description="Helical" evidence="9">
    <location>
        <begin position="36"/>
        <end position="58"/>
    </location>
</feature>
<keyword evidence="4" id="KW-0297">G-protein coupled receptor</keyword>
<evidence type="ECO:0000256" key="7">
    <source>
        <dbReference type="ARBA" id="ARBA00023180"/>
    </source>
</evidence>
<organism evidence="11 12">
    <name type="scientific">Gongylonema pulchrum</name>
    <dbReference type="NCBI Taxonomy" id="637853"/>
    <lineage>
        <taxon>Eukaryota</taxon>
        <taxon>Metazoa</taxon>
        <taxon>Ecdysozoa</taxon>
        <taxon>Nematoda</taxon>
        <taxon>Chromadorea</taxon>
        <taxon>Rhabditida</taxon>
        <taxon>Spirurina</taxon>
        <taxon>Spiruromorpha</taxon>
        <taxon>Spiruroidea</taxon>
        <taxon>Gongylonematidae</taxon>
        <taxon>Gongylonema</taxon>
    </lineage>
</organism>
<dbReference type="GO" id="GO:0005886">
    <property type="term" value="C:plasma membrane"/>
    <property type="evidence" value="ECO:0007669"/>
    <property type="project" value="TreeGrafter"/>
</dbReference>
<dbReference type="PROSITE" id="PS50262">
    <property type="entry name" value="G_PROTEIN_RECEP_F1_2"/>
    <property type="match status" value="1"/>
</dbReference>
<feature type="transmembrane region" description="Helical" evidence="9">
    <location>
        <begin position="78"/>
        <end position="96"/>
    </location>
</feature>
<proteinExistence type="predicted"/>
<dbReference type="PANTHER" id="PTHR24232:SF53">
    <property type="entry name" value="G-PROTEIN COUPLED RECEPTORS FAMILY 1 PROFILE DOMAIN-CONTAINING PROTEIN"/>
    <property type="match status" value="1"/>
</dbReference>
<keyword evidence="5 9" id="KW-0472">Membrane</keyword>
<dbReference type="Pfam" id="PF00001">
    <property type="entry name" value="7tm_1"/>
    <property type="match status" value="1"/>
</dbReference>
<reference evidence="11 12" key="1">
    <citation type="submission" date="2018-11" db="EMBL/GenBank/DDBJ databases">
        <authorList>
            <consortium name="Pathogen Informatics"/>
        </authorList>
    </citation>
    <scope>NUCLEOTIDE SEQUENCE [LARGE SCALE GENOMIC DNA]</scope>
</reference>
<dbReference type="OrthoDB" id="6435638at2759"/>
<evidence type="ECO:0000256" key="2">
    <source>
        <dbReference type="ARBA" id="ARBA00022692"/>
    </source>
</evidence>
<dbReference type="SUPFAM" id="SSF81321">
    <property type="entry name" value="Family A G protein-coupled receptor-like"/>
    <property type="match status" value="1"/>
</dbReference>
<evidence type="ECO:0000256" key="4">
    <source>
        <dbReference type="ARBA" id="ARBA00023040"/>
    </source>
</evidence>